<evidence type="ECO:0000259" key="2">
    <source>
        <dbReference type="PROSITE" id="PS51762"/>
    </source>
</evidence>
<dbReference type="SUPFAM" id="SSF49899">
    <property type="entry name" value="Concanavalin A-like lectins/glucanases"/>
    <property type="match status" value="1"/>
</dbReference>
<protein>
    <submittedName>
        <fullName evidence="3">Beta-glucanase (GH16 family)</fullName>
    </submittedName>
</protein>
<evidence type="ECO:0000313" key="3">
    <source>
        <dbReference type="EMBL" id="NJB72525.1"/>
    </source>
</evidence>
<evidence type="ECO:0000256" key="1">
    <source>
        <dbReference type="ARBA" id="ARBA00006865"/>
    </source>
</evidence>
<dbReference type="GO" id="GO:0004553">
    <property type="term" value="F:hydrolase activity, hydrolyzing O-glycosyl compounds"/>
    <property type="evidence" value="ECO:0007669"/>
    <property type="project" value="InterPro"/>
</dbReference>
<dbReference type="PROSITE" id="PS51762">
    <property type="entry name" value="GH16_2"/>
    <property type="match status" value="1"/>
</dbReference>
<dbReference type="AlphaFoldDB" id="A0A846R3H6"/>
<dbReference type="Proteomes" id="UP000590442">
    <property type="component" value="Unassembled WGS sequence"/>
</dbReference>
<dbReference type="EMBL" id="JAATJJ010000002">
    <property type="protein sequence ID" value="NJB72525.1"/>
    <property type="molecule type" value="Genomic_DNA"/>
</dbReference>
<dbReference type="PANTHER" id="PTHR10963">
    <property type="entry name" value="GLYCOSYL HYDROLASE-RELATED"/>
    <property type="match status" value="1"/>
</dbReference>
<dbReference type="InterPro" id="IPR000757">
    <property type="entry name" value="Beta-glucanase-like"/>
</dbReference>
<comment type="caution">
    <text evidence="3">The sequence shown here is derived from an EMBL/GenBank/DDBJ whole genome shotgun (WGS) entry which is preliminary data.</text>
</comment>
<dbReference type="GO" id="GO:0005975">
    <property type="term" value="P:carbohydrate metabolic process"/>
    <property type="evidence" value="ECO:0007669"/>
    <property type="project" value="InterPro"/>
</dbReference>
<comment type="similarity">
    <text evidence="1">Belongs to the glycosyl hydrolase 16 family.</text>
</comment>
<feature type="domain" description="GH16" evidence="2">
    <location>
        <begin position="88"/>
        <end position="341"/>
    </location>
</feature>
<organism evidence="3 4">
    <name type="scientific">Saonia flava</name>
    <dbReference type="NCBI Taxonomy" id="523696"/>
    <lineage>
        <taxon>Bacteria</taxon>
        <taxon>Pseudomonadati</taxon>
        <taxon>Bacteroidota</taxon>
        <taxon>Flavobacteriia</taxon>
        <taxon>Flavobacteriales</taxon>
        <taxon>Flavobacteriaceae</taxon>
        <taxon>Saonia</taxon>
    </lineage>
</organism>
<reference evidence="3 4" key="1">
    <citation type="submission" date="2020-03" db="EMBL/GenBank/DDBJ databases">
        <title>Genomic Encyclopedia of Type Strains, Phase IV (KMG-IV): sequencing the most valuable type-strain genomes for metagenomic binning, comparative biology and taxonomic classification.</title>
        <authorList>
            <person name="Goeker M."/>
        </authorList>
    </citation>
    <scope>NUCLEOTIDE SEQUENCE [LARGE SCALE GENOMIC DNA]</scope>
    <source>
        <strain evidence="3 4">DSM 29762</strain>
    </source>
</reference>
<name>A0A846R3H6_9FLAO</name>
<proteinExistence type="inferred from homology"/>
<dbReference type="Gene3D" id="2.60.120.200">
    <property type="match status" value="1"/>
</dbReference>
<accession>A0A846R3H6</accession>
<dbReference type="CDD" id="cd08023">
    <property type="entry name" value="GH16_laminarinase_like"/>
    <property type="match status" value="1"/>
</dbReference>
<dbReference type="RefSeq" id="WP_209024000.1">
    <property type="nucleotide sequence ID" value="NZ_JAATJJ010000002.1"/>
</dbReference>
<dbReference type="PANTHER" id="PTHR10963:SF55">
    <property type="entry name" value="GLYCOSIDE HYDROLASE FAMILY 16 PROTEIN"/>
    <property type="match status" value="1"/>
</dbReference>
<dbReference type="InterPro" id="IPR013320">
    <property type="entry name" value="ConA-like_dom_sf"/>
</dbReference>
<gene>
    <name evidence="3" type="ORF">GGR42_003016</name>
</gene>
<evidence type="ECO:0000313" key="4">
    <source>
        <dbReference type="Proteomes" id="UP000590442"/>
    </source>
</evidence>
<keyword evidence="4" id="KW-1185">Reference proteome</keyword>
<dbReference type="Pfam" id="PF00722">
    <property type="entry name" value="Glyco_hydro_16"/>
    <property type="match status" value="1"/>
</dbReference>
<dbReference type="InterPro" id="IPR050546">
    <property type="entry name" value="Glycosyl_Hydrlase_16"/>
</dbReference>
<dbReference type="PROSITE" id="PS51257">
    <property type="entry name" value="PROKAR_LIPOPROTEIN"/>
    <property type="match status" value="1"/>
</dbReference>
<sequence length="341" mass="38528">MILSNRTRVKTLSHQFKYIALLTLFALGSCSNSECQKTNWYQDSDGDGLGNPQVSVSECEKPLGYVSNNDDMDDTPKADVPVENTLSIPTTGYTTPVTYENLNAVWADEFNGTSLDETYWNFQIGDGCPDICGWGNNELEYYTKENTTVKDGYLIIEAKKQTFNSKNYTSSRINTQGKFTLQFGRVDVRASLPEGQGIWPAIWMLGENISSVGWPACGEIDIMEMIGGEGREKTVHGTVHWDNVGNYASYGQSYSLTDQTFKEEFHVFSIVWTPETITWYIDDIEFNVIDITPVELNEFQNEFHFLINLAVGGNWPGDPNSATVFPQFLIVDYIRVFQEKE</sequence>